<sequence length="97" mass="11485">MKSLWGDDTEEFRPQRWLDENDNFKAESPFKFAAFQAGLTICLGKEIRLPYLLCWISLSNLYVSLINSSTKISKNIIKKYKNMKDKKNQIYNHFEMV</sequence>
<keyword evidence="6" id="KW-1185">Reference proteome</keyword>
<keyword evidence="3" id="KW-0560">Oxidoreductase</keyword>
<dbReference type="GO" id="GO:0016705">
    <property type="term" value="F:oxidoreductase activity, acting on paired donors, with incorporation or reduction of molecular oxygen"/>
    <property type="evidence" value="ECO:0007669"/>
    <property type="project" value="InterPro"/>
</dbReference>
<dbReference type="SUPFAM" id="SSF48264">
    <property type="entry name" value="Cytochrome P450"/>
    <property type="match status" value="1"/>
</dbReference>
<dbReference type="EMBL" id="AQQO01000149">
    <property type="protein sequence ID" value="EON88773.1"/>
    <property type="molecule type" value="Genomic_DNA"/>
</dbReference>
<protein>
    <recommendedName>
        <fullName evidence="7">Cytochrome P450</fullName>
    </recommendedName>
</protein>
<evidence type="ECO:0000256" key="4">
    <source>
        <dbReference type="ARBA" id="ARBA00023004"/>
    </source>
</evidence>
<dbReference type="GO" id="GO:0004497">
    <property type="term" value="F:monooxygenase activity"/>
    <property type="evidence" value="ECO:0007669"/>
    <property type="project" value="InterPro"/>
</dbReference>
<dbReference type="OrthoDB" id="7376058at2"/>
<evidence type="ECO:0000256" key="2">
    <source>
        <dbReference type="ARBA" id="ARBA00022723"/>
    </source>
</evidence>
<evidence type="ECO:0000256" key="3">
    <source>
        <dbReference type="ARBA" id="ARBA00023002"/>
    </source>
</evidence>
<name>R8AR16_PLESH</name>
<proteinExistence type="inferred from homology"/>
<dbReference type="InterPro" id="IPR001128">
    <property type="entry name" value="Cyt_P450"/>
</dbReference>
<reference evidence="5 6" key="1">
    <citation type="journal article" date="2013" name="Genome Announc.">
        <title>Genome Sequence of Plesiomonas shigelloides Strain 302-73 (Serotype O1).</title>
        <authorList>
            <person name="Pique N."/>
            <person name="Aquilini E."/>
            <person name="Alioto T."/>
            <person name="Minana-Galbis D."/>
            <person name="Tomas J.M."/>
        </authorList>
    </citation>
    <scope>NUCLEOTIDE SEQUENCE [LARGE SCALE GENOMIC DNA]</scope>
    <source>
        <strain evidence="5 6">302-73</strain>
    </source>
</reference>
<dbReference type="GO" id="GO:0020037">
    <property type="term" value="F:heme binding"/>
    <property type="evidence" value="ECO:0007669"/>
    <property type="project" value="InterPro"/>
</dbReference>
<evidence type="ECO:0000313" key="6">
    <source>
        <dbReference type="Proteomes" id="UP000014012"/>
    </source>
</evidence>
<evidence type="ECO:0000256" key="1">
    <source>
        <dbReference type="ARBA" id="ARBA00010617"/>
    </source>
</evidence>
<dbReference type="AlphaFoldDB" id="R8AR16"/>
<dbReference type="GO" id="GO:0005506">
    <property type="term" value="F:iron ion binding"/>
    <property type="evidence" value="ECO:0007669"/>
    <property type="project" value="InterPro"/>
</dbReference>
<keyword evidence="4" id="KW-0408">Iron</keyword>
<dbReference type="HOGENOM" id="CLU_2344255_0_0_6"/>
<evidence type="ECO:0008006" key="7">
    <source>
        <dbReference type="Google" id="ProtNLM"/>
    </source>
</evidence>
<dbReference type="RefSeq" id="WP_010863394.1">
    <property type="nucleotide sequence ID" value="NZ_AQQO01000149.1"/>
</dbReference>
<accession>R8AR16</accession>
<dbReference type="InterPro" id="IPR036396">
    <property type="entry name" value="Cyt_P450_sf"/>
</dbReference>
<dbReference type="Proteomes" id="UP000014012">
    <property type="component" value="Unassembled WGS sequence"/>
</dbReference>
<keyword evidence="2" id="KW-0479">Metal-binding</keyword>
<dbReference type="PANTHER" id="PTHR24296">
    <property type="entry name" value="CYTOCHROME P450"/>
    <property type="match status" value="1"/>
</dbReference>
<comment type="similarity">
    <text evidence="1">Belongs to the cytochrome P450 family.</text>
</comment>
<evidence type="ECO:0000313" key="5">
    <source>
        <dbReference type="EMBL" id="EON88773.1"/>
    </source>
</evidence>
<dbReference type="Pfam" id="PF00067">
    <property type="entry name" value="p450"/>
    <property type="match status" value="1"/>
</dbReference>
<organism evidence="5 6">
    <name type="scientific">Plesiomonas shigelloides 302-73</name>
    <dbReference type="NCBI Taxonomy" id="1315976"/>
    <lineage>
        <taxon>Bacteria</taxon>
        <taxon>Pseudomonadati</taxon>
        <taxon>Pseudomonadota</taxon>
        <taxon>Gammaproteobacteria</taxon>
        <taxon>Enterobacterales</taxon>
        <taxon>Enterobacteriaceae</taxon>
        <taxon>Plesiomonas</taxon>
    </lineage>
</organism>
<comment type="caution">
    <text evidence="5">The sequence shown here is derived from an EMBL/GenBank/DDBJ whole genome shotgun (WGS) entry which is preliminary data.</text>
</comment>
<gene>
    <name evidence="5" type="ORF">PLESHI_08859</name>
</gene>
<dbReference type="Gene3D" id="1.10.630.10">
    <property type="entry name" value="Cytochrome P450"/>
    <property type="match status" value="1"/>
</dbReference>